<dbReference type="Proteomes" id="UP001595871">
    <property type="component" value="Unassembled WGS sequence"/>
</dbReference>
<dbReference type="InterPro" id="IPR043857">
    <property type="entry name" value="DUF5819"/>
</dbReference>
<keyword evidence="3" id="KW-1185">Reference proteome</keyword>
<dbReference type="RefSeq" id="WP_200692695.1">
    <property type="nucleotide sequence ID" value="NZ_BAAAYA010000005.1"/>
</dbReference>
<evidence type="ECO:0000313" key="2">
    <source>
        <dbReference type="EMBL" id="MFC4188878.1"/>
    </source>
</evidence>
<reference evidence="3" key="1">
    <citation type="journal article" date="2019" name="Int. J. Syst. Evol. Microbiol.">
        <title>The Global Catalogue of Microorganisms (GCM) 10K type strain sequencing project: providing services to taxonomists for standard genome sequencing and annotation.</title>
        <authorList>
            <consortium name="The Broad Institute Genomics Platform"/>
            <consortium name="The Broad Institute Genome Sequencing Center for Infectious Disease"/>
            <person name="Wu L."/>
            <person name="Ma J."/>
        </authorList>
    </citation>
    <scope>NUCLEOTIDE SEQUENCE [LARGE SCALE GENOMIC DNA]</scope>
    <source>
        <strain evidence="3">CCM 3243</strain>
    </source>
</reference>
<sequence>MTDHVLVRRAALLSGAALLGAYFFLAAFSQIPLNPLKLRYYDPTTKVMQPYLAQNWMLFAPNPLSDDRGILARVKCNDDRVTDFYNVTRPYVERVQADRFFPSRTNRLVSGTISQLDTGDPILERLRNTEKEKPVMPLLPQEKTSRGAAENFLARFALTQLSSACTGGPAAVQVRVYVHELPQWSERKDSSATGKTNVQDLDWKEARTLK</sequence>
<accession>A0ABV8N7D2</accession>
<protein>
    <submittedName>
        <fullName evidence="2">DUF5819 family protein</fullName>
    </submittedName>
</protein>
<evidence type="ECO:0000313" key="3">
    <source>
        <dbReference type="Proteomes" id="UP001595871"/>
    </source>
</evidence>
<dbReference type="EMBL" id="JBHSCF010000034">
    <property type="protein sequence ID" value="MFC4188878.1"/>
    <property type="molecule type" value="Genomic_DNA"/>
</dbReference>
<gene>
    <name evidence="2" type="ORF">ACFO3R_21205</name>
</gene>
<comment type="caution">
    <text evidence="2">The sequence shown here is derived from an EMBL/GenBank/DDBJ whole genome shotgun (WGS) entry which is preliminary data.</text>
</comment>
<feature type="region of interest" description="Disordered" evidence="1">
    <location>
        <begin position="186"/>
        <end position="210"/>
    </location>
</feature>
<feature type="compositionally biased region" description="Basic and acidic residues" evidence="1">
    <location>
        <begin position="201"/>
        <end position="210"/>
    </location>
</feature>
<organism evidence="2 3">
    <name type="scientific">Streptomyces flavovirens</name>
    <dbReference type="NCBI Taxonomy" id="52258"/>
    <lineage>
        <taxon>Bacteria</taxon>
        <taxon>Bacillati</taxon>
        <taxon>Actinomycetota</taxon>
        <taxon>Actinomycetes</taxon>
        <taxon>Kitasatosporales</taxon>
        <taxon>Streptomycetaceae</taxon>
        <taxon>Streptomyces</taxon>
    </lineage>
</organism>
<evidence type="ECO:0000256" key="1">
    <source>
        <dbReference type="SAM" id="MobiDB-lite"/>
    </source>
</evidence>
<proteinExistence type="predicted"/>
<name>A0ABV8N7D2_9ACTN</name>
<dbReference type="Pfam" id="PF19136">
    <property type="entry name" value="DUF5819"/>
    <property type="match status" value="1"/>
</dbReference>